<dbReference type="InterPro" id="IPR029787">
    <property type="entry name" value="Nucleotide_cyclase"/>
</dbReference>
<dbReference type="EC" id="2.7.7.65" evidence="1"/>
<name>A0A845AK01_9SPHN</name>
<dbReference type="CDD" id="cd01949">
    <property type="entry name" value="GGDEF"/>
    <property type="match status" value="1"/>
</dbReference>
<organism evidence="6 8">
    <name type="scientific">Parerythrobacter jejuensis</name>
    <dbReference type="NCBI Taxonomy" id="795812"/>
    <lineage>
        <taxon>Bacteria</taxon>
        <taxon>Pseudomonadati</taxon>
        <taxon>Pseudomonadota</taxon>
        <taxon>Alphaproteobacteria</taxon>
        <taxon>Sphingomonadales</taxon>
        <taxon>Erythrobacteraceae</taxon>
        <taxon>Parerythrobacter</taxon>
    </lineage>
</organism>
<feature type="region of interest" description="Disordered" evidence="4">
    <location>
        <begin position="14"/>
        <end position="39"/>
    </location>
</feature>
<evidence type="ECO:0000256" key="2">
    <source>
        <dbReference type="ARBA" id="ARBA00034247"/>
    </source>
</evidence>
<protein>
    <recommendedName>
        <fullName evidence="1">diguanylate cyclase</fullName>
        <ecNumber evidence="1">2.7.7.65</ecNumber>
    </recommendedName>
</protein>
<dbReference type="Pfam" id="PF00990">
    <property type="entry name" value="GGDEF"/>
    <property type="match status" value="1"/>
</dbReference>
<gene>
    <name evidence="6" type="ORF">GRI94_02000</name>
    <name evidence="7" type="ORF">GRI94_16090</name>
</gene>
<evidence type="ECO:0000256" key="1">
    <source>
        <dbReference type="ARBA" id="ARBA00012528"/>
    </source>
</evidence>
<dbReference type="InterPro" id="IPR043128">
    <property type="entry name" value="Rev_trsase/Diguanyl_cyclase"/>
</dbReference>
<sequence length="369" mass="40871">MGYQQSFGSFSLGRLGRRRRHSDMPENASPAPEADTGFGDAARHDLLDQIAAFLLRNHLDITPANLGIAHAVQSGSDLDLAQKIADRQIDGEPITQGWLDEITLKPDPAEAERAAIEKMMDQLEDSITGFAKTTETARSETGACRDEFDQQLSAADPGANGMNPEPFLTISKAMLSTLQRIETSMKHSQAETEKLQTNLAKARSEANCDHLTGLPNRRAFERELYAFHKQALESEEDLFVAICDVDHFKRVNDTFGHDTGDRLLRAIAGILQCFASEDCFVARHGGEEFVILIRAVDQEGAFERLDKARRELEGRKFVDRRQNRPMGKITFSAGLSNVMDTPNPRDALAAADAALYRAKEQGRNQIIAD</sequence>
<dbReference type="AlphaFoldDB" id="A0A845AK01"/>
<evidence type="ECO:0000259" key="5">
    <source>
        <dbReference type="PROSITE" id="PS50887"/>
    </source>
</evidence>
<dbReference type="GO" id="GO:1902201">
    <property type="term" value="P:negative regulation of bacterial-type flagellum-dependent cell motility"/>
    <property type="evidence" value="ECO:0007669"/>
    <property type="project" value="TreeGrafter"/>
</dbReference>
<reference evidence="6 8" key="1">
    <citation type="submission" date="2019-12" db="EMBL/GenBank/DDBJ databases">
        <title>Genomic-based taxomic classification of the family Erythrobacteraceae.</title>
        <authorList>
            <person name="Xu L."/>
        </authorList>
    </citation>
    <scope>NUCLEOTIDE SEQUENCE [LARGE SCALE GENOMIC DNA]</scope>
    <source>
        <strain evidence="6 8">JCM 16677</strain>
    </source>
</reference>
<dbReference type="PANTHER" id="PTHR45138">
    <property type="entry name" value="REGULATORY COMPONENTS OF SENSORY TRANSDUCTION SYSTEM"/>
    <property type="match status" value="1"/>
</dbReference>
<comment type="caution">
    <text evidence="6">The sequence shown here is derived from an EMBL/GenBank/DDBJ whole genome shotgun (WGS) entry which is preliminary data.</text>
</comment>
<keyword evidence="3" id="KW-0175">Coiled coil</keyword>
<feature type="domain" description="GGDEF" evidence="5">
    <location>
        <begin position="236"/>
        <end position="369"/>
    </location>
</feature>
<dbReference type="PANTHER" id="PTHR45138:SF9">
    <property type="entry name" value="DIGUANYLATE CYCLASE DGCM-RELATED"/>
    <property type="match status" value="1"/>
</dbReference>
<dbReference type="InterPro" id="IPR000160">
    <property type="entry name" value="GGDEF_dom"/>
</dbReference>
<dbReference type="SUPFAM" id="SSF55073">
    <property type="entry name" value="Nucleotide cyclase"/>
    <property type="match status" value="1"/>
</dbReference>
<dbReference type="EMBL" id="WTYE01000001">
    <property type="protein sequence ID" value="MXP30590.1"/>
    <property type="molecule type" value="Genomic_DNA"/>
</dbReference>
<dbReference type="Proteomes" id="UP000446786">
    <property type="component" value="Unassembled WGS sequence"/>
</dbReference>
<feature type="coiled-coil region" evidence="3">
    <location>
        <begin position="178"/>
        <end position="205"/>
    </location>
</feature>
<comment type="catalytic activity">
    <reaction evidence="2">
        <text>2 GTP = 3',3'-c-di-GMP + 2 diphosphate</text>
        <dbReference type="Rhea" id="RHEA:24898"/>
        <dbReference type="ChEBI" id="CHEBI:33019"/>
        <dbReference type="ChEBI" id="CHEBI:37565"/>
        <dbReference type="ChEBI" id="CHEBI:58805"/>
        <dbReference type="EC" id="2.7.7.65"/>
    </reaction>
</comment>
<dbReference type="NCBIfam" id="TIGR00254">
    <property type="entry name" value="GGDEF"/>
    <property type="match status" value="1"/>
</dbReference>
<dbReference type="Gene3D" id="3.30.70.270">
    <property type="match status" value="1"/>
</dbReference>
<dbReference type="GO" id="GO:0043709">
    <property type="term" value="P:cell adhesion involved in single-species biofilm formation"/>
    <property type="evidence" value="ECO:0007669"/>
    <property type="project" value="TreeGrafter"/>
</dbReference>
<evidence type="ECO:0000256" key="3">
    <source>
        <dbReference type="SAM" id="Coils"/>
    </source>
</evidence>
<dbReference type="EMBL" id="WTYE01000001">
    <property type="protein sequence ID" value="MXP33350.1"/>
    <property type="molecule type" value="Genomic_DNA"/>
</dbReference>
<dbReference type="SMART" id="SM00267">
    <property type="entry name" value="GGDEF"/>
    <property type="match status" value="1"/>
</dbReference>
<evidence type="ECO:0000313" key="8">
    <source>
        <dbReference type="Proteomes" id="UP000446786"/>
    </source>
</evidence>
<dbReference type="PROSITE" id="PS50887">
    <property type="entry name" value="GGDEF"/>
    <property type="match status" value="1"/>
</dbReference>
<dbReference type="InterPro" id="IPR050469">
    <property type="entry name" value="Diguanylate_Cyclase"/>
</dbReference>
<proteinExistence type="predicted"/>
<accession>A0A845AK01</accession>
<dbReference type="GO" id="GO:0005886">
    <property type="term" value="C:plasma membrane"/>
    <property type="evidence" value="ECO:0007669"/>
    <property type="project" value="TreeGrafter"/>
</dbReference>
<dbReference type="FunFam" id="3.30.70.270:FF:000001">
    <property type="entry name" value="Diguanylate cyclase domain protein"/>
    <property type="match status" value="1"/>
</dbReference>
<dbReference type="GO" id="GO:0052621">
    <property type="term" value="F:diguanylate cyclase activity"/>
    <property type="evidence" value="ECO:0007669"/>
    <property type="project" value="UniProtKB-EC"/>
</dbReference>
<evidence type="ECO:0000313" key="7">
    <source>
        <dbReference type="EMBL" id="MXP33350.1"/>
    </source>
</evidence>
<dbReference type="OrthoDB" id="9812260at2"/>
<keyword evidence="8" id="KW-1185">Reference proteome</keyword>
<evidence type="ECO:0000313" key="6">
    <source>
        <dbReference type="EMBL" id="MXP30590.1"/>
    </source>
</evidence>
<dbReference type="RefSeq" id="WP_160778120.1">
    <property type="nucleotide sequence ID" value="NZ_BAAAZF010000001.1"/>
</dbReference>
<evidence type="ECO:0000256" key="4">
    <source>
        <dbReference type="SAM" id="MobiDB-lite"/>
    </source>
</evidence>